<evidence type="ECO:0008006" key="3">
    <source>
        <dbReference type="Google" id="ProtNLM"/>
    </source>
</evidence>
<evidence type="ECO:0000313" key="2">
    <source>
        <dbReference type="Proteomes" id="UP001562425"/>
    </source>
</evidence>
<sequence>MMVSRPASRDINTVQELIESGVRIRHDLGTGNAILEDHNLKSVVVNASKNSVLNMDGVHAYMTERFLANLVLPKYYDPEQRMNRYHIMDESVGIAHVGFFLRVRSPLVDVFGHTMTVLLESGIHGHLSVASATFKVEKVIAGYQRLSTGDDSLYFEDLFPAWMTLLVGLAVGLAGFVGEIAVGKACHYIDSLHRDSPVASQQ</sequence>
<comment type="caution">
    <text evidence="1">The sequence shown here is derived from an EMBL/GenBank/DDBJ whole genome shotgun (WGS) entry which is preliminary data.</text>
</comment>
<proteinExistence type="predicted"/>
<dbReference type="EMBL" id="JBEHCU010014177">
    <property type="protein sequence ID" value="KAL1373610.1"/>
    <property type="molecule type" value="Genomic_DNA"/>
</dbReference>
<keyword evidence="2" id="KW-1185">Reference proteome</keyword>
<organism evidence="1 2">
    <name type="scientific">Culex pipiens pipiens</name>
    <name type="common">Northern house mosquito</name>
    <dbReference type="NCBI Taxonomy" id="38569"/>
    <lineage>
        <taxon>Eukaryota</taxon>
        <taxon>Metazoa</taxon>
        <taxon>Ecdysozoa</taxon>
        <taxon>Arthropoda</taxon>
        <taxon>Hexapoda</taxon>
        <taxon>Insecta</taxon>
        <taxon>Pterygota</taxon>
        <taxon>Neoptera</taxon>
        <taxon>Endopterygota</taxon>
        <taxon>Diptera</taxon>
        <taxon>Nematocera</taxon>
        <taxon>Culicoidea</taxon>
        <taxon>Culicidae</taxon>
        <taxon>Culicinae</taxon>
        <taxon>Culicini</taxon>
        <taxon>Culex</taxon>
        <taxon>Culex</taxon>
    </lineage>
</organism>
<evidence type="ECO:0000313" key="1">
    <source>
        <dbReference type="EMBL" id="KAL1373610.1"/>
    </source>
</evidence>
<protein>
    <recommendedName>
        <fullName evidence="3">Ionotropic receptor</fullName>
    </recommendedName>
</protein>
<dbReference type="Proteomes" id="UP001562425">
    <property type="component" value="Unassembled WGS sequence"/>
</dbReference>
<reference evidence="1 2" key="1">
    <citation type="submission" date="2024-05" db="EMBL/GenBank/DDBJ databases">
        <title>Culex pipiens pipiens assembly and annotation.</title>
        <authorList>
            <person name="Alout H."/>
            <person name="Durand T."/>
        </authorList>
    </citation>
    <scope>NUCLEOTIDE SEQUENCE [LARGE SCALE GENOMIC DNA]</scope>
    <source>
        <strain evidence="1">HA-2024</strain>
        <tissue evidence="1">Whole body</tissue>
    </source>
</reference>
<dbReference type="AlphaFoldDB" id="A0ABD1CB55"/>
<dbReference type="SUPFAM" id="SSF53850">
    <property type="entry name" value="Periplasmic binding protein-like II"/>
    <property type="match status" value="1"/>
</dbReference>
<feature type="non-terminal residue" evidence="1">
    <location>
        <position position="202"/>
    </location>
</feature>
<accession>A0ABD1CB55</accession>
<gene>
    <name evidence="1" type="ORF">pipiens_020440</name>
</gene>
<name>A0ABD1CB55_CULPP</name>